<keyword evidence="3 7" id="KW-0812">Transmembrane</keyword>
<feature type="transmembrane region" description="Helical" evidence="7">
    <location>
        <begin position="311"/>
        <end position="334"/>
    </location>
</feature>
<protein>
    <submittedName>
        <fullName evidence="8">MFS transporter</fullName>
    </submittedName>
</protein>
<feature type="transmembrane region" description="Helical" evidence="7">
    <location>
        <begin position="156"/>
        <end position="175"/>
    </location>
</feature>
<comment type="subcellular location">
    <subcellularLocation>
        <location evidence="1">Cell membrane</location>
        <topology evidence="1">Multi-pass membrane protein</topology>
    </subcellularLocation>
</comment>
<evidence type="ECO:0000313" key="9">
    <source>
        <dbReference type="Proteomes" id="UP000265768"/>
    </source>
</evidence>
<feature type="transmembrane region" description="Helical" evidence="7">
    <location>
        <begin position="400"/>
        <end position="424"/>
    </location>
</feature>
<feature type="transmembrane region" description="Helical" evidence="7">
    <location>
        <begin position="223"/>
        <end position="240"/>
    </location>
</feature>
<dbReference type="GO" id="GO:0022857">
    <property type="term" value="F:transmembrane transporter activity"/>
    <property type="evidence" value="ECO:0007669"/>
    <property type="project" value="InterPro"/>
</dbReference>
<evidence type="ECO:0000256" key="7">
    <source>
        <dbReference type="SAM" id="Phobius"/>
    </source>
</evidence>
<dbReference type="Proteomes" id="UP000265768">
    <property type="component" value="Unassembled WGS sequence"/>
</dbReference>
<dbReference type="SUPFAM" id="SSF103473">
    <property type="entry name" value="MFS general substrate transporter"/>
    <property type="match status" value="1"/>
</dbReference>
<evidence type="ECO:0000256" key="6">
    <source>
        <dbReference type="SAM" id="MobiDB-lite"/>
    </source>
</evidence>
<evidence type="ECO:0000256" key="3">
    <source>
        <dbReference type="ARBA" id="ARBA00022692"/>
    </source>
</evidence>
<dbReference type="PANTHER" id="PTHR23513">
    <property type="entry name" value="INTEGRAL MEMBRANE EFFLUX PROTEIN-RELATED"/>
    <property type="match status" value="1"/>
</dbReference>
<gene>
    <name evidence="8" type="ORF">D5H75_09895</name>
</gene>
<dbReference type="Pfam" id="PF07690">
    <property type="entry name" value="MFS_1"/>
    <property type="match status" value="1"/>
</dbReference>
<feature type="transmembrane region" description="Helical" evidence="7">
    <location>
        <begin position="341"/>
        <end position="361"/>
    </location>
</feature>
<dbReference type="AlphaFoldDB" id="A0A3A4AWA3"/>
<accession>A0A3A4AWA3</accession>
<dbReference type="EMBL" id="QZEY01000003">
    <property type="protein sequence ID" value="RJL33153.1"/>
    <property type="molecule type" value="Genomic_DNA"/>
</dbReference>
<dbReference type="PANTHER" id="PTHR23513:SF18">
    <property type="entry name" value="INTEGRAL MEMBRANE PROTEIN"/>
    <property type="match status" value="1"/>
</dbReference>
<proteinExistence type="predicted"/>
<feature type="transmembrane region" description="Helical" evidence="7">
    <location>
        <begin position="367"/>
        <end position="388"/>
    </location>
</feature>
<keyword evidence="2" id="KW-1003">Cell membrane</keyword>
<feature type="transmembrane region" description="Helical" evidence="7">
    <location>
        <begin position="196"/>
        <end position="217"/>
    </location>
</feature>
<feature type="compositionally biased region" description="Basic and acidic residues" evidence="6">
    <location>
        <begin position="478"/>
        <end position="487"/>
    </location>
</feature>
<feature type="region of interest" description="Disordered" evidence="6">
    <location>
        <begin position="457"/>
        <end position="532"/>
    </location>
</feature>
<dbReference type="RefSeq" id="WP_119926113.1">
    <property type="nucleotide sequence ID" value="NZ_QZEY01000003.1"/>
</dbReference>
<feature type="transmembrane region" description="Helical" evidence="7">
    <location>
        <begin position="99"/>
        <end position="118"/>
    </location>
</feature>
<feature type="transmembrane region" description="Helical" evidence="7">
    <location>
        <begin position="130"/>
        <end position="150"/>
    </location>
</feature>
<evidence type="ECO:0000256" key="4">
    <source>
        <dbReference type="ARBA" id="ARBA00022989"/>
    </source>
</evidence>
<dbReference type="OrthoDB" id="5170137at2"/>
<evidence type="ECO:0000256" key="5">
    <source>
        <dbReference type="ARBA" id="ARBA00023136"/>
    </source>
</evidence>
<sequence>MDGEPSVWERLRGAGRAVANGARATGHGLGMAGRSAGRAGRAVGRAARRITHADGAGRTGLAHLIELTAVQSLGDALVTVSLAGTLLFGLPVDEARGPVALYLLLTMIPFAIVAPFVGPALDRLRSGRRFVIAGTLVARGLLCWGMASAVQYEDAITLFPAAFGVLVLSKAYGVSRAAVMPSLLPADIALVTANSRVALASLVAAGVGAPVAAGLSAWIGPEWTLRLAMVVFLAGGFYAVRLPPHVDSPDAPAVEPRGSRKGKWRTLLNVGPVVAESLRANAAIRVYSGFLVFFLIFLVRDKHLPGLDQPVTLGVLVAAAGMGALLGTATGALIRSRTPHVIVLLTLGLAAVATGVAAWFFGLWAAVAVAVVAAFAQALGQLALDAIVQHEIGEEVRSSTFGVSEALLQIAWVFGGLVGLVFSLFAGGTAGLATLASVLGLTLLWLLVQRRRRVRASRPAKPRARPGPGLATMYTDAGPRDPGPKPDLEDETDTVTSTLPDPDVPRDPGPDDEDDDRLDPGSGPLTAPRPLG</sequence>
<dbReference type="InterPro" id="IPR011701">
    <property type="entry name" value="MFS"/>
</dbReference>
<dbReference type="GO" id="GO:0005886">
    <property type="term" value="C:plasma membrane"/>
    <property type="evidence" value="ECO:0007669"/>
    <property type="project" value="UniProtKB-SubCell"/>
</dbReference>
<dbReference type="Gene3D" id="1.20.1250.20">
    <property type="entry name" value="MFS general substrate transporter like domains"/>
    <property type="match status" value="1"/>
</dbReference>
<comment type="caution">
    <text evidence="8">The sequence shown here is derived from an EMBL/GenBank/DDBJ whole genome shotgun (WGS) entry which is preliminary data.</text>
</comment>
<dbReference type="InterPro" id="IPR036259">
    <property type="entry name" value="MFS_trans_sf"/>
</dbReference>
<feature type="transmembrane region" description="Helical" evidence="7">
    <location>
        <begin position="430"/>
        <end position="448"/>
    </location>
</feature>
<reference evidence="8 9" key="1">
    <citation type="submission" date="2018-09" db="EMBL/GenBank/DDBJ databases">
        <title>YIM 75507 draft genome.</title>
        <authorList>
            <person name="Tang S."/>
            <person name="Feng Y."/>
        </authorList>
    </citation>
    <scope>NUCLEOTIDE SEQUENCE [LARGE SCALE GENOMIC DNA]</scope>
    <source>
        <strain evidence="8 9">YIM 75507</strain>
    </source>
</reference>
<name>A0A3A4AWA3_9ACTN</name>
<keyword evidence="4 7" id="KW-1133">Transmembrane helix</keyword>
<evidence type="ECO:0000256" key="2">
    <source>
        <dbReference type="ARBA" id="ARBA00022475"/>
    </source>
</evidence>
<evidence type="ECO:0000313" key="8">
    <source>
        <dbReference type="EMBL" id="RJL33153.1"/>
    </source>
</evidence>
<keyword evidence="5 7" id="KW-0472">Membrane</keyword>
<evidence type="ECO:0000256" key="1">
    <source>
        <dbReference type="ARBA" id="ARBA00004651"/>
    </source>
</evidence>
<keyword evidence="9" id="KW-1185">Reference proteome</keyword>
<organism evidence="8 9">
    <name type="scientific">Bailinhaonella thermotolerans</name>
    <dbReference type="NCBI Taxonomy" id="1070861"/>
    <lineage>
        <taxon>Bacteria</taxon>
        <taxon>Bacillati</taxon>
        <taxon>Actinomycetota</taxon>
        <taxon>Actinomycetes</taxon>
        <taxon>Streptosporangiales</taxon>
        <taxon>Streptosporangiaceae</taxon>
        <taxon>Bailinhaonella</taxon>
    </lineage>
</organism>
<feature type="transmembrane region" description="Helical" evidence="7">
    <location>
        <begin position="282"/>
        <end position="299"/>
    </location>
</feature>